<reference evidence="5" key="1">
    <citation type="submission" date="2018-07" db="EMBL/GenBank/DDBJ databases">
        <authorList>
            <consortium name="Genoscope - CEA"/>
            <person name="William W."/>
        </authorList>
    </citation>
    <scope>NUCLEOTIDE SEQUENCE</scope>
    <source>
        <strain evidence="5">IK1</strain>
    </source>
</reference>
<dbReference type="InterPro" id="IPR042099">
    <property type="entry name" value="ANL_N_sf"/>
</dbReference>
<dbReference type="GO" id="GO:0016405">
    <property type="term" value="F:CoA-ligase activity"/>
    <property type="evidence" value="ECO:0007669"/>
    <property type="project" value="TreeGrafter"/>
</dbReference>
<dbReference type="Pfam" id="PF00501">
    <property type="entry name" value="AMP-binding"/>
    <property type="match status" value="1"/>
</dbReference>
<dbReference type="InterPro" id="IPR025110">
    <property type="entry name" value="AMP-bd_C"/>
</dbReference>
<dbReference type="AlphaFoldDB" id="A0A653A139"/>
<dbReference type="Pfam" id="PF13193">
    <property type="entry name" value="AMP-binding_C"/>
    <property type="match status" value="1"/>
</dbReference>
<evidence type="ECO:0000256" key="1">
    <source>
        <dbReference type="ARBA" id="ARBA00006432"/>
    </source>
</evidence>
<dbReference type="Gene3D" id="3.40.50.12780">
    <property type="entry name" value="N-terminal domain of ligase-like"/>
    <property type="match status" value="1"/>
</dbReference>
<accession>A0A653A139</accession>
<dbReference type="PROSITE" id="PS00455">
    <property type="entry name" value="AMP_BINDING"/>
    <property type="match status" value="1"/>
</dbReference>
<keyword evidence="2" id="KW-0436">Ligase</keyword>
<sequence length="526" mass="59260">MNYARYATLHARHLPNKVCLIERTPSKGERRTLTWKEFNDQINRVANYLSKELGIKDGDYVMHLQNNSLEWLVTYYGIIKLGAVVVPLNFRFVGSDILYAANVCNPKVFIVGSEFLPVVQPVQEQLTTIERYICVGGPAPSDMIDYRTIAAYEDTSEALTPVAPEHALAMMFTSGTTGKPKPVLHTHFSLNSTAIGNGMSYFVEKNDNYVFFLPLYHSGTMFLWGPFYATGATGTILREFREPKWIIEALAEEKGTDILFVVPIAVAILNAIRKGELRLEDYDLSHWRYLEIGAQPVPFEVMKNMVDTLPPKVSNIYGITEGGGGGTFNLYPEDVLRKPGSIGKPTFGVEGKAVDFEGKEVPPGEVGELVFSTPRMMAGYFNNPEMTADTIKDGWLYTGDLVKLDEEGFFYIVDRKKDMITSGGENIFPVEIEDTLMEHPKIDDVACIGYPDERLVEVVMAIVQLKSGEQMTEQEVIDFAKTKLALYKVPRKVLFDNVMRNPTGKLMKPQMREKYTGRREAFRKLD</sequence>
<evidence type="ECO:0000256" key="2">
    <source>
        <dbReference type="ARBA" id="ARBA00022598"/>
    </source>
</evidence>
<evidence type="ECO:0000259" key="4">
    <source>
        <dbReference type="Pfam" id="PF13193"/>
    </source>
</evidence>
<feature type="domain" description="AMP-binding enzyme C-terminal" evidence="4">
    <location>
        <begin position="431"/>
        <end position="504"/>
    </location>
</feature>
<feature type="domain" description="AMP-dependent synthetase/ligase" evidence="3">
    <location>
        <begin position="10"/>
        <end position="381"/>
    </location>
</feature>
<evidence type="ECO:0000259" key="3">
    <source>
        <dbReference type="Pfam" id="PF00501"/>
    </source>
</evidence>
<organism evidence="5">
    <name type="scientific">Uncultured Desulfatiglans sp</name>
    <dbReference type="NCBI Taxonomy" id="1748965"/>
    <lineage>
        <taxon>Bacteria</taxon>
        <taxon>Pseudomonadati</taxon>
        <taxon>Thermodesulfobacteriota</taxon>
        <taxon>Desulfobacteria</taxon>
        <taxon>Desulfatiglandales</taxon>
        <taxon>Desulfatiglandaceae</taxon>
        <taxon>Desulfatiglans</taxon>
        <taxon>environmental samples</taxon>
    </lineage>
</organism>
<comment type="similarity">
    <text evidence="1">Belongs to the ATP-dependent AMP-binding enzyme family.</text>
</comment>
<dbReference type="PANTHER" id="PTHR24096">
    <property type="entry name" value="LONG-CHAIN-FATTY-ACID--COA LIGASE"/>
    <property type="match status" value="1"/>
</dbReference>
<dbReference type="InterPro" id="IPR045851">
    <property type="entry name" value="AMP-bd_C_sf"/>
</dbReference>
<dbReference type="FunFam" id="3.30.300.30:FF:000008">
    <property type="entry name" value="2,3-dihydroxybenzoate-AMP ligase"/>
    <property type="match status" value="1"/>
</dbReference>
<evidence type="ECO:0000313" key="5">
    <source>
        <dbReference type="EMBL" id="VBB41757.1"/>
    </source>
</evidence>
<name>A0A653A139_UNCDX</name>
<protein>
    <submittedName>
        <fullName evidence="5">AMP-binding enzyme</fullName>
    </submittedName>
</protein>
<dbReference type="SUPFAM" id="SSF56801">
    <property type="entry name" value="Acetyl-CoA synthetase-like"/>
    <property type="match status" value="1"/>
</dbReference>
<gene>
    <name evidence="5" type="ORF">TRIP_B170059</name>
</gene>
<dbReference type="EMBL" id="UPXX01000009">
    <property type="protein sequence ID" value="VBB41757.1"/>
    <property type="molecule type" value="Genomic_DNA"/>
</dbReference>
<proteinExistence type="inferred from homology"/>
<dbReference type="InterPro" id="IPR000873">
    <property type="entry name" value="AMP-dep_synth/lig_dom"/>
</dbReference>
<dbReference type="Gene3D" id="3.30.300.30">
    <property type="match status" value="1"/>
</dbReference>
<dbReference type="InterPro" id="IPR020845">
    <property type="entry name" value="AMP-binding_CS"/>
</dbReference>
<dbReference type="PANTHER" id="PTHR24096:SF267">
    <property type="entry name" value="MALONATE--COA LIGASE ACSF3, MITOCHONDRIAL"/>
    <property type="match status" value="1"/>
</dbReference>